<reference evidence="2 4" key="1">
    <citation type="journal article" date="2015" name="Genome Announc.">
        <title>Draft Genome Sequence of Vibrio owensii Strain SH-14, Which Causes Shrimp Acute Hepatopancreatic Necrosis Disease.</title>
        <authorList>
            <person name="Liu L."/>
            <person name="Xiao J."/>
            <person name="Xia X."/>
            <person name="Pan Y."/>
            <person name="Yan S."/>
            <person name="Wang Y."/>
        </authorList>
    </citation>
    <scope>NUCLEOTIDE SEQUENCE [LARGE SCALE GENOMIC DNA]</scope>
    <source>
        <strain evidence="2 4">SH14</strain>
    </source>
</reference>
<name>A0AAP9KAC1_9VIBR</name>
<reference evidence="1 3" key="2">
    <citation type="submission" date="2018-10" db="EMBL/GenBank/DDBJ databases">
        <title>Whole Genome of Vibrio owensii strain 170502, isolated from Acute Hepatopancreatic Necrosis Disease (AHPND) shrimp.</title>
        <authorList>
            <person name="Yan M."/>
            <person name="Wang X."/>
            <person name="Wang Y."/>
        </authorList>
    </citation>
    <scope>NUCLEOTIDE SEQUENCE [LARGE SCALE GENOMIC DNA]</scope>
    <source>
        <strain evidence="1 3">1700302</strain>
    </source>
</reference>
<proteinExistence type="predicted"/>
<dbReference type="EMBL" id="CP045859">
    <property type="protein sequence ID" value="QGH47290.1"/>
    <property type="molecule type" value="Genomic_DNA"/>
</dbReference>
<accession>A0AAP9KAC1</accession>
<evidence type="ECO:0000313" key="2">
    <source>
        <dbReference type="EMBL" id="QGH47290.1"/>
    </source>
</evidence>
<reference evidence="2" key="3">
    <citation type="submission" date="2019-11" db="EMBL/GenBank/DDBJ databases">
        <title>Complete genome sequence of Vibrio owensii SH-14 isolated from shrimp with acute hepatopancreatic necrosis diease.</title>
        <authorList>
            <person name="Liang X."/>
            <person name="Wang Y."/>
        </authorList>
    </citation>
    <scope>NUCLEOTIDE SEQUENCE</scope>
    <source>
        <strain evidence="2">SH14</strain>
    </source>
</reference>
<keyword evidence="3" id="KW-1185">Reference proteome</keyword>
<dbReference type="Proteomes" id="UP000390336">
    <property type="component" value="Chromosome 1"/>
</dbReference>
<dbReference type="Proteomes" id="UP000272136">
    <property type="component" value="Chromosome 2"/>
</dbReference>
<gene>
    <name evidence="2" type="ORF">APZ19_09405</name>
    <name evidence="1" type="ORF">D0812_27395</name>
</gene>
<protein>
    <submittedName>
        <fullName evidence="2">Uncharacterized protein</fullName>
    </submittedName>
</protein>
<evidence type="ECO:0000313" key="1">
    <source>
        <dbReference type="EMBL" id="AYO18067.1"/>
    </source>
</evidence>
<sequence>MSLAEQVVVLGGSWVEQRKNFGKTEILMCKQPVDVTKPAVIAEIGVVTPFTIMGRSGALVTTSKAFWIGSAMVAWTEKHEELEASVDYELVCYEDSTKSSGYTYAAQESNGVIHVF</sequence>
<organism evidence="2 4">
    <name type="scientific">Vibrio owensii</name>
    <dbReference type="NCBI Taxonomy" id="696485"/>
    <lineage>
        <taxon>Bacteria</taxon>
        <taxon>Pseudomonadati</taxon>
        <taxon>Pseudomonadota</taxon>
        <taxon>Gammaproteobacteria</taxon>
        <taxon>Vibrionales</taxon>
        <taxon>Vibrionaceae</taxon>
        <taxon>Vibrio</taxon>
    </lineage>
</organism>
<evidence type="ECO:0000313" key="4">
    <source>
        <dbReference type="Proteomes" id="UP000390336"/>
    </source>
</evidence>
<dbReference type="AlphaFoldDB" id="A0AAP9KAC1"/>
<dbReference type="EMBL" id="CP033138">
    <property type="protein sequence ID" value="AYO18067.1"/>
    <property type="molecule type" value="Genomic_DNA"/>
</dbReference>
<dbReference type="RefSeq" id="WP_054824896.1">
    <property type="nucleotide sequence ID" value="NZ_CP033138.1"/>
</dbReference>
<evidence type="ECO:0000313" key="3">
    <source>
        <dbReference type="Proteomes" id="UP000272136"/>
    </source>
</evidence>